<evidence type="ECO:0000256" key="4">
    <source>
        <dbReference type="ARBA" id="ARBA00017522"/>
    </source>
</evidence>
<evidence type="ECO:0000256" key="3">
    <source>
        <dbReference type="ARBA" id="ARBA00006669"/>
    </source>
</evidence>
<evidence type="ECO:0000256" key="2">
    <source>
        <dbReference type="ARBA" id="ARBA00004651"/>
    </source>
</evidence>
<evidence type="ECO:0000256" key="5">
    <source>
        <dbReference type="ARBA" id="ARBA00022448"/>
    </source>
</evidence>
<keyword evidence="6" id="KW-1003">Cell membrane</keyword>
<dbReference type="GO" id="GO:0034257">
    <property type="term" value="F:nicotinamide riboside transmembrane transporter activity"/>
    <property type="evidence" value="ECO:0007669"/>
    <property type="project" value="InterPro"/>
</dbReference>
<feature type="transmembrane region" description="Helical" evidence="10">
    <location>
        <begin position="110"/>
        <end position="129"/>
    </location>
</feature>
<keyword evidence="12" id="KW-1185">Reference proteome</keyword>
<name>A0A1E7WEW9_9BURK</name>
<dbReference type="PATRIC" id="fig|762836.4.peg.3944"/>
<comment type="function">
    <text evidence="1">Required for nicotinamide riboside transport across the inner membrane.</text>
</comment>
<keyword evidence="9 10" id="KW-0472">Membrane</keyword>
<comment type="caution">
    <text evidence="11">The sequence shown here is derived from an EMBL/GenBank/DDBJ whole genome shotgun (WGS) entry which is preliminary data.</text>
</comment>
<evidence type="ECO:0000313" key="12">
    <source>
        <dbReference type="Proteomes" id="UP000175989"/>
    </source>
</evidence>
<keyword evidence="8 10" id="KW-1133">Transmembrane helix</keyword>
<evidence type="ECO:0000256" key="6">
    <source>
        <dbReference type="ARBA" id="ARBA00022475"/>
    </source>
</evidence>
<sequence length="228" mass="25234">MHALTVLLGYMNLPLHLAVFVTTPLELLSFVLAVVTVWLNIRQSHWAWLFAIVSSATYAMVFFGSRLYGDMGLQFVFIAVSVYGWRQWLRGDDHHGRHAELPVTALDARGRWLAAGGWLVGFLVLALFLKTWTDTDVPLSDGFLTAGSLVGQLLLSRKKVENWHVWIIVDVLYVGLYLHKHLMLTAILYAIFVGMAIVGLRTWQQSAGMPTGGGGGGNDGGGRRLVLE</sequence>
<proteinExistence type="inferred from homology"/>
<evidence type="ECO:0000256" key="1">
    <source>
        <dbReference type="ARBA" id="ARBA00002672"/>
    </source>
</evidence>
<protein>
    <recommendedName>
        <fullName evidence="4">Nicotinamide riboside transporter PnuC</fullName>
    </recommendedName>
</protein>
<dbReference type="GO" id="GO:0005886">
    <property type="term" value="C:plasma membrane"/>
    <property type="evidence" value="ECO:0007669"/>
    <property type="project" value="UniProtKB-SubCell"/>
</dbReference>
<feature type="transmembrane region" description="Helical" evidence="10">
    <location>
        <begin position="46"/>
        <end position="65"/>
    </location>
</feature>
<evidence type="ECO:0000256" key="10">
    <source>
        <dbReference type="SAM" id="Phobius"/>
    </source>
</evidence>
<comment type="subcellular location">
    <subcellularLocation>
        <location evidence="2">Cell membrane</location>
        <topology evidence="2">Multi-pass membrane protein</topology>
    </subcellularLocation>
</comment>
<dbReference type="Proteomes" id="UP000175989">
    <property type="component" value="Unassembled WGS sequence"/>
</dbReference>
<dbReference type="EMBL" id="LROM01000106">
    <property type="protein sequence ID" value="OEZ96734.1"/>
    <property type="molecule type" value="Genomic_DNA"/>
</dbReference>
<feature type="transmembrane region" description="Helical" evidence="10">
    <location>
        <begin position="71"/>
        <end position="89"/>
    </location>
</feature>
<keyword evidence="7 10" id="KW-0812">Transmembrane</keyword>
<evidence type="ECO:0000256" key="8">
    <source>
        <dbReference type="ARBA" id="ARBA00022989"/>
    </source>
</evidence>
<dbReference type="PANTHER" id="PTHR36122:SF2">
    <property type="entry name" value="NICOTINAMIDE RIBOSIDE TRANSPORTER PNUC"/>
    <property type="match status" value="1"/>
</dbReference>
<organism evidence="11 12">
    <name type="scientific">Duganella phyllosphaerae</name>
    <dbReference type="NCBI Taxonomy" id="762836"/>
    <lineage>
        <taxon>Bacteria</taxon>
        <taxon>Pseudomonadati</taxon>
        <taxon>Pseudomonadota</taxon>
        <taxon>Betaproteobacteria</taxon>
        <taxon>Burkholderiales</taxon>
        <taxon>Oxalobacteraceae</taxon>
        <taxon>Telluria group</taxon>
        <taxon>Duganella</taxon>
    </lineage>
</organism>
<comment type="similarity">
    <text evidence="3">Belongs to the nicotinamide ribonucleoside (NR) uptake permease (TC 4.B.1) family.</text>
</comment>
<dbReference type="Pfam" id="PF04973">
    <property type="entry name" value="NMN_transporter"/>
    <property type="match status" value="1"/>
</dbReference>
<evidence type="ECO:0000256" key="7">
    <source>
        <dbReference type="ARBA" id="ARBA00022692"/>
    </source>
</evidence>
<dbReference type="AlphaFoldDB" id="A0A1E7WEW9"/>
<gene>
    <name evidence="11" type="primary">pnuC</name>
    <name evidence="11" type="ORF">DUPY_38220</name>
</gene>
<dbReference type="NCBIfam" id="TIGR01528">
    <property type="entry name" value="NMN_trans_PnuC"/>
    <property type="match status" value="1"/>
</dbReference>
<accession>A0A1E7WEW9</accession>
<dbReference type="PANTHER" id="PTHR36122">
    <property type="entry name" value="NICOTINAMIDE RIBOSIDE TRANSPORTER PNUC"/>
    <property type="match status" value="1"/>
</dbReference>
<evidence type="ECO:0000256" key="9">
    <source>
        <dbReference type="ARBA" id="ARBA00023136"/>
    </source>
</evidence>
<evidence type="ECO:0000313" key="11">
    <source>
        <dbReference type="EMBL" id="OEZ96734.1"/>
    </source>
</evidence>
<feature type="transmembrane region" description="Helical" evidence="10">
    <location>
        <begin position="15"/>
        <end position="39"/>
    </location>
</feature>
<keyword evidence="5" id="KW-0813">Transport</keyword>
<dbReference type="InterPro" id="IPR006419">
    <property type="entry name" value="NMN_transpt_PnuC"/>
</dbReference>
<reference evidence="12" key="1">
    <citation type="journal article" date="2016" name="Front. Microbiol.">
        <title>Molecular Keys to the Janthinobacterium and Duganella spp. Interaction with the Plant Pathogen Fusarium graminearum.</title>
        <authorList>
            <person name="Haack F.S."/>
            <person name="Poehlein A."/>
            <person name="Kroger C."/>
            <person name="Voigt C.A."/>
            <person name="Piepenbring M."/>
            <person name="Bode H.B."/>
            <person name="Daniel R."/>
            <person name="Schafer W."/>
            <person name="Streit W.R."/>
        </authorList>
    </citation>
    <scope>NUCLEOTIDE SEQUENCE [LARGE SCALE GENOMIC DNA]</scope>
    <source>
        <strain evidence="12">T54</strain>
    </source>
</reference>
<feature type="transmembrane region" description="Helical" evidence="10">
    <location>
        <begin position="186"/>
        <end position="203"/>
    </location>
</feature>